<evidence type="ECO:0000256" key="3">
    <source>
        <dbReference type="ARBA" id="ARBA00022840"/>
    </source>
</evidence>
<accession>A0A8S5TCT4</accession>
<reference evidence="5" key="1">
    <citation type="journal article" date="2021" name="Proc. Natl. Acad. Sci. U.S.A.">
        <title>A Catalog of Tens of Thousands of Viruses from Human Metagenomes Reveals Hidden Associations with Chronic Diseases.</title>
        <authorList>
            <person name="Tisza M.J."/>
            <person name="Buck C.B."/>
        </authorList>
    </citation>
    <scope>NUCLEOTIDE SEQUENCE</scope>
    <source>
        <strain evidence="5">CtlMy11</strain>
    </source>
</reference>
<dbReference type="PANTHER" id="PTHR35372">
    <property type="entry name" value="ATP BINDING PROTEIN-RELATED"/>
    <property type="match status" value="1"/>
</dbReference>
<dbReference type="GO" id="GO:0005524">
    <property type="term" value="F:ATP binding"/>
    <property type="evidence" value="ECO:0007669"/>
    <property type="project" value="UniProtKB-KW"/>
</dbReference>
<dbReference type="SMART" id="SM00943">
    <property type="entry name" value="Prim-Pol"/>
    <property type="match status" value="1"/>
</dbReference>
<dbReference type="SUPFAM" id="SSF56747">
    <property type="entry name" value="Prim-pol domain"/>
    <property type="match status" value="1"/>
</dbReference>
<dbReference type="GO" id="GO:0004386">
    <property type="term" value="F:helicase activity"/>
    <property type="evidence" value="ECO:0007669"/>
    <property type="project" value="UniProtKB-KW"/>
</dbReference>
<evidence type="ECO:0000259" key="4">
    <source>
        <dbReference type="PROSITE" id="PS51206"/>
    </source>
</evidence>
<dbReference type="PROSITE" id="PS51206">
    <property type="entry name" value="SF3_HELICASE_1"/>
    <property type="match status" value="1"/>
</dbReference>
<dbReference type="NCBIfam" id="TIGR01613">
    <property type="entry name" value="primase_Cterm"/>
    <property type="match status" value="1"/>
</dbReference>
<dbReference type="Gene3D" id="3.40.50.300">
    <property type="entry name" value="P-loop containing nucleotide triphosphate hydrolases"/>
    <property type="match status" value="1"/>
</dbReference>
<proteinExistence type="predicted"/>
<dbReference type="Pfam" id="PF08707">
    <property type="entry name" value="PriCT_2"/>
    <property type="match status" value="1"/>
</dbReference>
<keyword evidence="1" id="KW-0547">Nucleotide-binding</keyword>
<evidence type="ECO:0000256" key="1">
    <source>
        <dbReference type="ARBA" id="ARBA00022741"/>
    </source>
</evidence>
<sequence>MTQEKVITFDQGAQRLVDNGYLPIPIKPGEKFPDLEKGWTSYRFKPDDAEIHAGCGIGLLTGQGEHKVIGIDCDITDFELLQLIYDKLSKMCGGSHKFLSRVGRRPRTLFLVRTDKSFSKVSSHKFLDDRGQEQQLEILANGQQFVAFGRHKVTGQPYSWGTVDRTPLDHPAESLAMVTMEEAQSLVGIVNDYAVKHNWKLKERGGAGRSVSANAGPLTAFDVECMKCRNIPLAEARKIISHIDADAYKDWLEVGMALHLEYDGSDEAFRLWDEWSSKSANYPDKGSKALAEKWASFVEIGKCKEELIRMPTVIAKAEEAKASREKQMRIAAKAEFTAALAKCADEFDVETLARKTSLSNRADREVFTNYALKRLKELGAGSITKTSIQGWFKKSTCSDYAFNELGLAERMRDTYKGGLKWDCINGQWYTWNGIRWKKTPNEAIMGYARMTVEALFDEARGLDSEGAVMLKDFASKCCNPKTWENMLKAFKSFSDGDNSVLISPHELNQNLRYFGVNNGEIDLKTGEFIPGDPAHMITLHSPVNYDKDATCPYIDARMLEICNGDPEIVEFYYDIFGAGMTGRLRRSFLIMFGLGHNGKSALLNLAIKMMGNGQEGYHVGADQKTFIEGKGGSAGGAREDITRLKDKRLVTLVETSDGSRLNSSLVKQLTGGDPMTGRQTWAKSSITFTPCCLPVLVSNHKPIVEDQSEGMWDRLLPVRHLGNFNAERADPLFDQKSEAELSGFLNKCIAGALRFQQRGLRVPEAIRKEQKAYRSAQDPMSDFFSEHCVIEPDARWPRSEAYNAWKQYARDSSVPQYQERKKWFFNAMEERGFETIKFQGTMCFKGIKVKAVGFEAVD</sequence>
<keyword evidence="2" id="KW-0378">Hydrolase</keyword>
<dbReference type="InterPro" id="IPR014819">
    <property type="entry name" value="PriCT_2"/>
</dbReference>
<dbReference type="InterPro" id="IPR015330">
    <property type="entry name" value="DNA_primase/pol_bifunc_N"/>
</dbReference>
<feature type="domain" description="SF3 helicase" evidence="4">
    <location>
        <begin position="567"/>
        <end position="737"/>
    </location>
</feature>
<organism evidence="5">
    <name type="scientific">Podoviridae sp. ctlMy11</name>
    <dbReference type="NCBI Taxonomy" id="2827746"/>
    <lineage>
        <taxon>Viruses</taxon>
        <taxon>Duplodnaviria</taxon>
        <taxon>Heunggongvirae</taxon>
        <taxon>Uroviricota</taxon>
        <taxon>Caudoviricetes</taxon>
    </lineage>
</organism>
<dbReference type="Pfam" id="PF08706">
    <property type="entry name" value="D5_N"/>
    <property type="match status" value="1"/>
</dbReference>
<dbReference type="InterPro" id="IPR051620">
    <property type="entry name" value="ORF904-like_C"/>
</dbReference>
<dbReference type="PANTHER" id="PTHR35372:SF2">
    <property type="entry name" value="SF3 HELICASE DOMAIN-CONTAINING PROTEIN"/>
    <property type="match status" value="1"/>
</dbReference>
<dbReference type="GO" id="GO:0016817">
    <property type="term" value="F:hydrolase activity, acting on acid anhydrides"/>
    <property type="evidence" value="ECO:0007669"/>
    <property type="project" value="InterPro"/>
</dbReference>
<evidence type="ECO:0000313" key="5">
    <source>
        <dbReference type="EMBL" id="DAF60944.1"/>
    </source>
</evidence>
<name>A0A8S5TCT4_9CAUD</name>
<dbReference type="InterPro" id="IPR027417">
    <property type="entry name" value="P-loop_NTPase"/>
</dbReference>
<dbReference type="InterPro" id="IPR014818">
    <property type="entry name" value="Phage/plasmid_primase_P4_C"/>
</dbReference>
<protein>
    <submittedName>
        <fullName evidence="5">DsDNA helicase</fullName>
    </submittedName>
</protein>
<dbReference type="InterPro" id="IPR014015">
    <property type="entry name" value="Helicase_SF3_DNA-vir"/>
</dbReference>
<dbReference type="EMBL" id="BK032800">
    <property type="protein sequence ID" value="DAF60944.1"/>
    <property type="molecule type" value="Genomic_DNA"/>
</dbReference>
<keyword evidence="5" id="KW-0347">Helicase</keyword>
<evidence type="ECO:0000256" key="2">
    <source>
        <dbReference type="ARBA" id="ARBA00022801"/>
    </source>
</evidence>
<dbReference type="SMART" id="SM00885">
    <property type="entry name" value="D5_N"/>
    <property type="match status" value="1"/>
</dbReference>
<keyword evidence="3" id="KW-0067">ATP-binding</keyword>
<dbReference type="Pfam" id="PF09250">
    <property type="entry name" value="Prim-Pol"/>
    <property type="match status" value="1"/>
</dbReference>
<dbReference type="InterPro" id="IPR006500">
    <property type="entry name" value="Helicase_put_C_phage/plasmid"/>
</dbReference>